<gene>
    <name evidence="1" type="ORF">PHO31112_05319</name>
</gene>
<dbReference type="AlphaFoldDB" id="A0A5E4ZCP2"/>
<name>A0A5E4ZCP2_9BURK</name>
<evidence type="ECO:0000313" key="1">
    <source>
        <dbReference type="EMBL" id="VVE58437.1"/>
    </source>
</evidence>
<sequence length="194" mass="21230">MEFVEQWSGLLLPLGLSGIGWLAPNLVLDTVQRTDALQRLGIQGIRPCGMQVVELAPRMRPARSFDDIAALANLLVAAIGIGLKRAFELGQVLLRMLALAVRGVGEPDCGRRGVARVPVIAHIDPQPSRLCLAVAGSEHRHRGIVGMQFRGRHHVSAQCLDQRLQQVRTVAHPFRQQRAIQSHAFACIDHGLTI</sequence>
<reference evidence="1 2" key="1">
    <citation type="submission" date="2019-08" db="EMBL/GenBank/DDBJ databases">
        <authorList>
            <person name="Peeters C."/>
        </authorList>
    </citation>
    <scope>NUCLEOTIDE SEQUENCE [LARGE SCALE GENOMIC DNA]</scope>
    <source>
        <strain evidence="1 2">LMG 31112</strain>
    </source>
</reference>
<proteinExistence type="predicted"/>
<keyword evidence="2" id="KW-1185">Reference proteome</keyword>
<dbReference type="EMBL" id="CABPSM010000032">
    <property type="protein sequence ID" value="VVE58437.1"/>
    <property type="molecule type" value="Genomic_DNA"/>
</dbReference>
<protein>
    <submittedName>
        <fullName evidence="1">Uncharacterized protein</fullName>
    </submittedName>
</protein>
<dbReference type="Proteomes" id="UP000343317">
    <property type="component" value="Unassembled WGS sequence"/>
</dbReference>
<evidence type="ECO:0000313" key="2">
    <source>
        <dbReference type="Proteomes" id="UP000343317"/>
    </source>
</evidence>
<accession>A0A5E4ZCP2</accession>
<organism evidence="1 2">
    <name type="scientific">Pandoraea horticolens</name>
    <dbReference type="NCBI Taxonomy" id="2508298"/>
    <lineage>
        <taxon>Bacteria</taxon>
        <taxon>Pseudomonadati</taxon>
        <taxon>Pseudomonadota</taxon>
        <taxon>Betaproteobacteria</taxon>
        <taxon>Burkholderiales</taxon>
        <taxon>Burkholderiaceae</taxon>
        <taxon>Pandoraea</taxon>
    </lineage>
</organism>